<accession>A0A7C9CNV4</accession>
<feature type="domain" description="DUF4218" evidence="1">
    <location>
        <begin position="1"/>
        <end position="71"/>
    </location>
</feature>
<protein>
    <recommendedName>
        <fullName evidence="1">DUF4218 domain-containing protein</fullName>
    </recommendedName>
</protein>
<organism evidence="2">
    <name type="scientific">Opuntia streptacantha</name>
    <name type="common">Prickly pear cactus</name>
    <name type="synonym">Opuntia cardona</name>
    <dbReference type="NCBI Taxonomy" id="393608"/>
    <lineage>
        <taxon>Eukaryota</taxon>
        <taxon>Viridiplantae</taxon>
        <taxon>Streptophyta</taxon>
        <taxon>Embryophyta</taxon>
        <taxon>Tracheophyta</taxon>
        <taxon>Spermatophyta</taxon>
        <taxon>Magnoliopsida</taxon>
        <taxon>eudicotyledons</taxon>
        <taxon>Gunneridae</taxon>
        <taxon>Pentapetalae</taxon>
        <taxon>Caryophyllales</taxon>
        <taxon>Cactineae</taxon>
        <taxon>Cactaceae</taxon>
        <taxon>Opuntioideae</taxon>
        <taxon>Opuntia</taxon>
    </lineage>
</organism>
<proteinExistence type="predicted"/>
<dbReference type="EMBL" id="GISG01023795">
    <property type="protein sequence ID" value="MBA4619088.1"/>
    <property type="molecule type" value="Transcribed_RNA"/>
</dbReference>
<dbReference type="Pfam" id="PF13960">
    <property type="entry name" value="DUF4218"/>
    <property type="match status" value="1"/>
</dbReference>
<dbReference type="PANTHER" id="PTHR48451:SF1">
    <property type="entry name" value="DUF4218 DOMAIN-CONTAINING PROTEIN"/>
    <property type="match status" value="1"/>
</dbReference>
<dbReference type="PANTHER" id="PTHR48451">
    <property type="entry name" value="DUF4218 DOMAIN-CONTAINING PROTEIN"/>
    <property type="match status" value="1"/>
</dbReference>
<sequence>MVHLIVHLVHETRVAGPVLYRWMYSTERYLKERKSDVGNPARPEGSMSEAYIARECLNFVSQYLKGAESSNHARNIASSASQEDEACLFPSEGTPYGSVEGFRVDEKTWKQAHCYVLFNFEDANFESLKKEHVAHINRITRRRRLTPHEKERLHSEGFSDWLLAVRVTNAWMMRICLQFVA</sequence>
<dbReference type="InterPro" id="IPR025452">
    <property type="entry name" value="DUF4218"/>
</dbReference>
<dbReference type="AlphaFoldDB" id="A0A7C9CNV4"/>
<reference evidence="2" key="1">
    <citation type="journal article" date="2013" name="J. Plant Res.">
        <title>Effect of fungi and light on seed germination of three Opuntia species from semiarid lands of central Mexico.</title>
        <authorList>
            <person name="Delgado-Sanchez P."/>
            <person name="Jimenez-Bremont J.F."/>
            <person name="Guerrero-Gonzalez Mde L."/>
            <person name="Flores J."/>
        </authorList>
    </citation>
    <scope>NUCLEOTIDE SEQUENCE</scope>
    <source>
        <tissue evidence="2">Cladode</tissue>
    </source>
</reference>
<name>A0A7C9CNV4_OPUST</name>
<reference evidence="2" key="2">
    <citation type="submission" date="2020-07" db="EMBL/GenBank/DDBJ databases">
        <authorList>
            <person name="Vera ALvarez R."/>
            <person name="Arias-Moreno D.M."/>
            <person name="Jimenez-Jacinto V."/>
            <person name="Jimenez-Bremont J.F."/>
            <person name="Swaminathan K."/>
            <person name="Moose S.P."/>
            <person name="Guerrero-Gonzalez M.L."/>
            <person name="Marino-Ramirez L."/>
            <person name="Landsman D."/>
            <person name="Rodriguez-Kessler M."/>
            <person name="Delgado-Sanchez P."/>
        </authorList>
    </citation>
    <scope>NUCLEOTIDE SEQUENCE</scope>
    <source>
        <tissue evidence="2">Cladode</tissue>
    </source>
</reference>
<evidence type="ECO:0000259" key="1">
    <source>
        <dbReference type="Pfam" id="PF13960"/>
    </source>
</evidence>
<evidence type="ECO:0000313" key="2">
    <source>
        <dbReference type="EMBL" id="MBA4619088.1"/>
    </source>
</evidence>